<keyword evidence="2" id="KW-1185">Reference proteome</keyword>
<evidence type="ECO:0000313" key="2">
    <source>
        <dbReference type="Proteomes" id="UP001164539"/>
    </source>
</evidence>
<gene>
    <name evidence="1" type="ORF">OWV82_012303</name>
</gene>
<organism evidence="1 2">
    <name type="scientific">Melia azedarach</name>
    <name type="common">Chinaberry tree</name>
    <dbReference type="NCBI Taxonomy" id="155640"/>
    <lineage>
        <taxon>Eukaryota</taxon>
        <taxon>Viridiplantae</taxon>
        <taxon>Streptophyta</taxon>
        <taxon>Embryophyta</taxon>
        <taxon>Tracheophyta</taxon>
        <taxon>Spermatophyta</taxon>
        <taxon>Magnoliopsida</taxon>
        <taxon>eudicotyledons</taxon>
        <taxon>Gunneridae</taxon>
        <taxon>Pentapetalae</taxon>
        <taxon>rosids</taxon>
        <taxon>malvids</taxon>
        <taxon>Sapindales</taxon>
        <taxon>Meliaceae</taxon>
        <taxon>Melia</taxon>
    </lineage>
</organism>
<comment type="caution">
    <text evidence="1">The sequence shown here is derived from an EMBL/GenBank/DDBJ whole genome shotgun (WGS) entry which is preliminary data.</text>
</comment>
<dbReference type="EMBL" id="CM051399">
    <property type="protein sequence ID" value="KAJ4717415.1"/>
    <property type="molecule type" value="Genomic_DNA"/>
</dbReference>
<protein>
    <submittedName>
        <fullName evidence="1">Embryogenesis-associated EMB8</fullName>
    </submittedName>
</protein>
<evidence type="ECO:0000313" key="1">
    <source>
        <dbReference type="EMBL" id="KAJ4717415.1"/>
    </source>
</evidence>
<sequence>MDDSVISMEASASPYELLFRALTLIPLSHYLLLSLLIFLVFLYNFMEIHFLRDFVTGFSGDAVHLTFNASSKLYQSVSAACHVLHGRYQSTPWLSSPHLQTAFLSFFGRAPDITYRRQLFNTPDGGTIALDWLTNYDVIVGSIHVNESILKCDKNPIVVVIPGLTSDSSATYIKHLAFKIASQGWNVVVSNHRGLGGISITSDCFYNAGWTEDIRRVINHIHCQYPEAPLYAVGTSIGANILVKYLGEDGVNTHVVGAAAVCCPWDLLICDRFINRKLVQKFYDRVLTVGLQGYAQLHQSIMARLADWEGIKKSCSIRDFDDHATRVLAKFETVDAYYRHSSSVNFVRNVSVPLLCISALDDPVCTREAIPFDECRANENIVLATTQHGGHLGFYEGITATSLWWVRAVCGFFDALNTSAFADRGKKVQESSLPSPAESLIDQGPYIDVAEDGMVAAIGTMALDKVVEDKPNKPVAQIKQDKDTNLETEQSDHTTQETLPGNDLVQPSKQDVDDLIVPIRRCMDQLSRSSRISIWLLACIAITTTWPLVGSALTLFFKKKFKSFSPPMALLRR</sequence>
<proteinExistence type="predicted"/>
<dbReference type="Proteomes" id="UP001164539">
    <property type="component" value="Chromosome 6"/>
</dbReference>
<accession>A0ACC1Y120</accession>
<reference evidence="1 2" key="1">
    <citation type="journal article" date="2023" name="Science">
        <title>Complex scaffold remodeling in plant triterpene biosynthesis.</title>
        <authorList>
            <person name="De La Pena R."/>
            <person name="Hodgson H."/>
            <person name="Liu J.C."/>
            <person name="Stephenson M.J."/>
            <person name="Martin A.C."/>
            <person name="Owen C."/>
            <person name="Harkess A."/>
            <person name="Leebens-Mack J."/>
            <person name="Jimenez L.E."/>
            <person name="Osbourn A."/>
            <person name="Sattely E.S."/>
        </authorList>
    </citation>
    <scope>NUCLEOTIDE SEQUENCE [LARGE SCALE GENOMIC DNA]</scope>
    <source>
        <strain evidence="2">cv. JPN11</strain>
        <tissue evidence="1">Leaf</tissue>
    </source>
</reference>
<name>A0ACC1Y120_MELAZ</name>